<dbReference type="Gene3D" id="3.60.15.10">
    <property type="entry name" value="Ribonuclease Z/Hydroxyacylglutathione hydrolase-like"/>
    <property type="match status" value="1"/>
</dbReference>
<comment type="catalytic activity">
    <reaction evidence="5">
        <text>a ribonucleotidyl-ribonucleotide-RNA + H2O = a 3'-end ribonucleotide-RNA + a 5'-end 5'-phospho-ribonucleoside-RNA + H(+)</text>
        <dbReference type="Rhea" id="RHEA:68096"/>
        <dbReference type="Rhea" id="RHEA-COMP:15179"/>
        <dbReference type="Rhea" id="RHEA-COMP:17355"/>
        <dbReference type="Rhea" id="RHEA-COMP:17428"/>
        <dbReference type="ChEBI" id="CHEBI:15377"/>
        <dbReference type="ChEBI" id="CHEBI:15378"/>
        <dbReference type="ChEBI" id="CHEBI:74896"/>
        <dbReference type="ChEBI" id="CHEBI:138282"/>
        <dbReference type="ChEBI" id="CHEBI:173118"/>
    </reaction>
    <physiologicalReaction direction="left-to-right" evidence="5">
        <dbReference type="Rhea" id="RHEA:68097"/>
    </physiologicalReaction>
</comment>
<evidence type="ECO:0000256" key="1">
    <source>
        <dbReference type="ARBA" id="ARBA00004514"/>
    </source>
</evidence>
<dbReference type="PANTHER" id="PTHR23200">
    <property type="entry name" value="METALLO-BETA-LACTAMASE DOMAIN-CONTAINING PROTEIN 1"/>
    <property type="match status" value="1"/>
</dbReference>
<keyword evidence="9" id="KW-1185">Reference proteome</keyword>
<dbReference type="CDD" id="cd07711">
    <property type="entry name" value="MBLAC1-like_MBL-fold"/>
    <property type="match status" value="1"/>
</dbReference>
<dbReference type="GO" id="GO:0005829">
    <property type="term" value="C:cytosol"/>
    <property type="evidence" value="ECO:0007669"/>
    <property type="project" value="UniProtKB-SubCell"/>
</dbReference>
<feature type="domain" description="Metallo-beta-lactamase" evidence="7">
    <location>
        <begin position="23"/>
        <end position="188"/>
    </location>
</feature>
<name>A0A8S3Z7P1_9EUPU</name>
<protein>
    <recommendedName>
        <fullName evidence="3">Metallo-beta-lactamase domain-containing protein 1</fullName>
    </recommendedName>
    <alternativeName>
        <fullName evidence="4">Endoribonuclease MBLAC1</fullName>
    </alternativeName>
</protein>
<dbReference type="InterPro" id="IPR039344">
    <property type="entry name" value="MBLAC1"/>
</dbReference>
<dbReference type="OrthoDB" id="10250730at2759"/>
<organism evidence="8 9">
    <name type="scientific">Candidula unifasciata</name>
    <dbReference type="NCBI Taxonomy" id="100452"/>
    <lineage>
        <taxon>Eukaryota</taxon>
        <taxon>Metazoa</taxon>
        <taxon>Spiralia</taxon>
        <taxon>Lophotrochozoa</taxon>
        <taxon>Mollusca</taxon>
        <taxon>Gastropoda</taxon>
        <taxon>Heterobranchia</taxon>
        <taxon>Euthyneura</taxon>
        <taxon>Panpulmonata</taxon>
        <taxon>Eupulmonata</taxon>
        <taxon>Stylommatophora</taxon>
        <taxon>Helicina</taxon>
        <taxon>Helicoidea</taxon>
        <taxon>Geomitridae</taxon>
        <taxon>Candidula</taxon>
    </lineage>
</organism>
<proteinExistence type="predicted"/>
<evidence type="ECO:0000313" key="8">
    <source>
        <dbReference type="EMBL" id="CAG5125554.1"/>
    </source>
</evidence>
<evidence type="ECO:0000259" key="7">
    <source>
        <dbReference type="SMART" id="SM00849"/>
    </source>
</evidence>
<dbReference type="Pfam" id="PF00753">
    <property type="entry name" value="Lactamase_B"/>
    <property type="match status" value="1"/>
</dbReference>
<evidence type="ECO:0000256" key="5">
    <source>
        <dbReference type="ARBA" id="ARBA00044690"/>
    </source>
</evidence>
<dbReference type="InterPro" id="IPR036866">
    <property type="entry name" value="RibonucZ/Hydroxyglut_hydro"/>
</dbReference>
<dbReference type="PANTHER" id="PTHR23200:SF48">
    <property type="entry name" value="METALLO-BETA-LACTAMASE DOMAIN-CONTAINING PROTEIN 1"/>
    <property type="match status" value="1"/>
</dbReference>
<evidence type="ECO:0000256" key="3">
    <source>
        <dbReference type="ARBA" id="ARBA00014856"/>
    </source>
</evidence>
<sequence>MYDIIILKEGYTRPEPHGTMRACGTITLLKSPTNNIVVDTGNPWDRETVVKGLYAQSLNVDDIQYVVCTHAHSDHCGNLNLFTRAVHVVGFDICRQDQFHLHDFKQGIPYEIDDDVEIWPTPGHTGSDVSVVVKNTNLGTVAITGDLFECELDLEDPMLWQEQSERPHLQEQSRIDILKAADFIIPGHGAMFPVPVDYKKQMRVVMLTEEHITTPDMKSSHSECIIIETD</sequence>
<evidence type="ECO:0000256" key="6">
    <source>
        <dbReference type="ARBA" id="ARBA00045869"/>
    </source>
</evidence>
<reference evidence="8" key="1">
    <citation type="submission" date="2021-04" db="EMBL/GenBank/DDBJ databases">
        <authorList>
            <consortium name="Molecular Ecology Group"/>
        </authorList>
    </citation>
    <scope>NUCLEOTIDE SEQUENCE</scope>
</reference>
<evidence type="ECO:0000256" key="2">
    <source>
        <dbReference type="ARBA" id="ARBA00011738"/>
    </source>
</evidence>
<evidence type="ECO:0000313" key="9">
    <source>
        <dbReference type="Proteomes" id="UP000678393"/>
    </source>
</evidence>
<evidence type="ECO:0000256" key="4">
    <source>
        <dbReference type="ARBA" id="ARBA00032988"/>
    </source>
</evidence>
<comment type="function">
    <text evidence="6">Endoribonuclease that catalyzes the hydrolysis of histone-coding pre-mRNA 3'-end. Involved in histone pre-mRNA processing during the S-phase of the cell cycle, which is required for entering/progressing through S-phase. Cleaves histone pre-mRNA at a major and a minor cleavage site after the 5'-ACCCA-3' and the 5'-ACCCACA-3' sequence, respectively, and located downstream of the stem-loop. May require the presence of the HDE element located at the histone pre-RNA 3'-end to avoid non-specific cleavage.</text>
</comment>
<comment type="subcellular location">
    <subcellularLocation>
        <location evidence="1">Cytoplasm</location>
        <location evidence="1">Cytosol</location>
    </subcellularLocation>
</comment>
<accession>A0A8S3Z7P1</accession>
<comment type="caution">
    <text evidence="8">The sequence shown here is derived from an EMBL/GenBank/DDBJ whole genome shotgun (WGS) entry which is preliminary data.</text>
</comment>
<comment type="subunit">
    <text evidence="2">Homodimer.</text>
</comment>
<dbReference type="AlphaFoldDB" id="A0A8S3Z7P1"/>
<dbReference type="EMBL" id="CAJHNH020002097">
    <property type="protein sequence ID" value="CAG5125554.1"/>
    <property type="molecule type" value="Genomic_DNA"/>
</dbReference>
<dbReference type="SMART" id="SM00849">
    <property type="entry name" value="Lactamase_B"/>
    <property type="match status" value="1"/>
</dbReference>
<dbReference type="SUPFAM" id="SSF56281">
    <property type="entry name" value="Metallo-hydrolase/oxidoreductase"/>
    <property type="match status" value="1"/>
</dbReference>
<dbReference type="Proteomes" id="UP000678393">
    <property type="component" value="Unassembled WGS sequence"/>
</dbReference>
<gene>
    <name evidence="8" type="ORF">CUNI_LOCUS11112</name>
</gene>
<dbReference type="InterPro" id="IPR001279">
    <property type="entry name" value="Metallo-B-lactamas"/>
</dbReference>